<proteinExistence type="predicted"/>
<reference evidence="3 4" key="1">
    <citation type="journal article" date="2012" name="BMC Genomics">
        <title>Comparative genomic analysis and phylogenetic position of Theileria equi.</title>
        <authorList>
            <person name="Kappmeyer L.S."/>
            <person name="Thiagarajan M."/>
            <person name="Herndon D.R."/>
            <person name="Ramsay J.D."/>
            <person name="Caler E."/>
            <person name="Djikeng A."/>
            <person name="Gillespie J.J."/>
            <person name="Lau A.O."/>
            <person name="Roalson E.H."/>
            <person name="Silva J.C."/>
            <person name="Silva M.G."/>
            <person name="Suarez C.E."/>
            <person name="Ueti M.W."/>
            <person name="Nene V.M."/>
            <person name="Mealey R.H."/>
            <person name="Knowles D.P."/>
            <person name="Brayton K.A."/>
        </authorList>
    </citation>
    <scope>NUCLEOTIDE SEQUENCE [LARGE SCALE GENOMIC DNA]</scope>
    <source>
        <strain evidence="3 4">WA</strain>
    </source>
</reference>
<sequence length="917" mass="105047">MLVIQGLFGSLVLIVCIIRKTFAANLSQNALYLDISRNAGKGFNVEHRSYSGVTHFVYTPNQRYNVERVVEGDKQIWVRENGEKCVNIHAFYRKNEWLLVRIIIERYGFLHDKFYNNKGEWVQITEDESNKKLKLLKIPLYLKPPNRVPQSSVVKTVDKKVVETLTGQINNETCANILFVTLDIGNVDSLKFSKFITAPYGLNISVLSPQQGYTLNKIVDGEILICENAHGYLSARVSIYSGVPSILHLYTIDTNNAEVSTYFINVVKWEQVQVDVFYRIFHELVVNKNTFKLTDLNTDKVKPDFVCFNSPNNYPSLVCFPNPGYILKSVNCNNKTIWKRKLEGENCICASFHSKGSPQFAHLIISTSSYVEELFYYLDGKAWNVIGKYEYRLKLHGRGIDLCSIDNRILLDVSKPVDAEKFVLHTIGTKTPSISMMTPFPGALLTKIIDGEDTIWEAQGDEYCIYFWLCLPNSSGMSYALVTNSNKTRIVHYFLKSKKWRSVSKSEYFAKYLLEIVPNFSDERIVNASIKENHKGKIMTGSFTNRQGLRLRSYAIIAENHRATLIISSGIRGHFISGFFPYNLEWNFENFGFQIPPSINDVILMRTSEPLSSYFCLNQTAKYKHLFEYKDWNRADAIDLLPQFQFEGSFIQFLNMMGYSIYGLELQSHGFSESISDMRCYFRDSDDSAYDMLQFVSIVKRGKFGDPNEKWNEEIVYKSVPTDKRTFLFGFSMGTNVVIRAAQIFNAHVKCGEKIADGIIGISSMLNIDKLLGIGKHFLCIIKLFSKLMDKKDNSVEKYLNYGESVYIFMRYNDPWFFVKKMSFKTGYILFDSVDMVKQNLEYILTDMPVLFIHSTDDPMCSVDGPKEFKNKLPNRNVTLIETCGCGHFITDALVSPIINPMIDNWINGLSGNISGM</sequence>
<evidence type="ECO:0000313" key="4">
    <source>
        <dbReference type="Proteomes" id="UP000031512"/>
    </source>
</evidence>
<evidence type="ECO:0000313" key="3">
    <source>
        <dbReference type="EMBL" id="EKX72976.1"/>
    </source>
</evidence>
<name>L1LCA3_THEEQ</name>
<dbReference type="OrthoDB" id="375454at2759"/>
<protein>
    <recommendedName>
        <fullName evidence="2">Serine aminopeptidase S33 domain-containing protein</fullName>
    </recommendedName>
</protein>
<dbReference type="InterPro" id="IPR022742">
    <property type="entry name" value="Hydrolase_4"/>
</dbReference>
<dbReference type="PANTHER" id="PTHR11614">
    <property type="entry name" value="PHOSPHOLIPASE-RELATED"/>
    <property type="match status" value="1"/>
</dbReference>
<dbReference type="Pfam" id="PF12146">
    <property type="entry name" value="Hydrolase_4"/>
    <property type="match status" value="1"/>
</dbReference>
<dbReference type="Pfam" id="PF04385">
    <property type="entry name" value="FAINT"/>
    <property type="match status" value="3"/>
</dbReference>
<feature type="domain" description="Serine aminopeptidase S33" evidence="2">
    <location>
        <begin position="650"/>
        <end position="890"/>
    </location>
</feature>
<dbReference type="InterPro" id="IPR029058">
    <property type="entry name" value="AB_hydrolase_fold"/>
</dbReference>
<feature type="chain" id="PRO_5003952515" description="Serine aminopeptidase S33 domain-containing protein" evidence="1">
    <location>
        <begin position="24"/>
        <end position="917"/>
    </location>
</feature>
<accession>L1LCA3</accession>
<keyword evidence="4" id="KW-1185">Reference proteome</keyword>
<dbReference type="STRING" id="1537102.L1LCA3"/>
<feature type="signal peptide" evidence="1">
    <location>
        <begin position="1"/>
        <end position="23"/>
    </location>
</feature>
<dbReference type="InterPro" id="IPR051044">
    <property type="entry name" value="MAG_DAG_Lipase"/>
</dbReference>
<dbReference type="KEGG" id="beq:BEWA_015350"/>
<comment type="caution">
    <text evidence="3">The sequence shown here is derived from an EMBL/GenBank/DDBJ whole genome shotgun (WGS) entry which is preliminary data.</text>
</comment>
<dbReference type="Proteomes" id="UP000031512">
    <property type="component" value="Unassembled WGS sequence"/>
</dbReference>
<dbReference type="RefSeq" id="XP_004832428.1">
    <property type="nucleotide sequence ID" value="XM_004832371.1"/>
</dbReference>
<dbReference type="eggNOG" id="ENOG502RSYW">
    <property type="taxonomic scope" value="Eukaryota"/>
</dbReference>
<organism evidence="3 4">
    <name type="scientific">Theileria equi strain WA</name>
    <dbReference type="NCBI Taxonomy" id="1537102"/>
    <lineage>
        <taxon>Eukaryota</taxon>
        <taxon>Sar</taxon>
        <taxon>Alveolata</taxon>
        <taxon>Apicomplexa</taxon>
        <taxon>Aconoidasida</taxon>
        <taxon>Piroplasmida</taxon>
        <taxon>Theileriidae</taxon>
        <taxon>Theileria</taxon>
    </lineage>
</organism>
<evidence type="ECO:0000259" key="2">
    <source>
        <dbReference type="Pfam" id="PF12146"/>
    </source>
</evidence>
<gene>
    <name evidence="3" type="ORF">BEWA_015350</name>
</gene>
<dbReference type="EMBL" id="ACOU01000004">
    <property type="protein sequence ID" value="EKX72976.1"/>
    <property type="molecule type" value="Genomic_DNA"/>
</dbReference>
<keyword evidence="1" id="KW-0732">Signal</keyword>
<dbReference type="AlphaFoldDB" id="L1LCA3"/>
<evidence type="ECO:0000256" key="1">
    <source>
        <dbReference type="SAM" id="SignalP"/>
    </source>
</evidence>
<dbReference type="GeneID" id="15802640"/>
<dbReference type="SUPFAM" id="SSF53474">
    <property type="entry name" value="alpha/beta-Hydrolases"/>
    <property type="match status" value="1"/>
</dbReference>
<dbReference type="VEuPathDB" id="PiroplasmaDB:BEWA_015350"/>
<dbReference type="InterPro" id="IPR007480">
    <property type="entry name" value="DUF529"/>
</dbReference>
<dbReference type="Gene3D" id="3.40.50.1820">
    <property type="entry name" value="alpha/beta hydrolase"/>
    <property type="match status" value="1"/>
</dbReference>